<evidence type="ECO:0000256" key="4">
    <source>
        <dbReference type="ARBA" id="ARBA00023098"/>
    </source>
</evidence>
<sequence length="113" mass="12531">MACMKENKAVVKREKLSDVAGNDKYTINNQLDTKYKPHPVDEILKEAESFVGMDLPYSVVSQNCEHFVTCLRYGKPESQQVRKALEVVVGVSVAALLDVGSLAELTSSNKEKK</sequence>
<dbReference type="GO" id="GO:0008970">
    <property type="term" value="F:phospholipase A1 activity"/>
    <property type="evidence" value="ECO:0007669"/>
    <property type="project" value="TreeGrafter"/>
</dbReference>
<dbReference type="GO" id="GO:0070292">
    <property type="term" value="P:N-acylphosphatidylethanolamine metabolic process"/>
    <property type="evidence" value="ECO:0007669"/>
    <property type="project" value="TreeGrafter"/>
</dbReference>
<dbReference type="InterPro" id="IPR051496">
    <property type="entry name" value="H-rev107_PLA/AT"/>
</dbReference>
<dbReference type="OrthoDB" id="421951at2759"/>
<keyword evidence="7" id="KW-1185">Reference proteome</keyword>
<keyword evidence="2" id="KW-0808">Transferase</keyword>
<dbReference type="GO" id="GO:0016410">
    <property type="term" value="F:N-acyltransferase activity"/>
    <property type="evidence" value="ECO:0007669"/>
    <property type="project" value="TreeGrafter"/>
</dbReference>
<dbReference type="PANTHER" id="PTHR13943">
    <property type="entry name" value="HRAS-LIKE SUPPRESSOR - RELATED"/>
    <property type="match status" value="1"/>
</dbReference>
<comment type="caution">
    <text evidence="6">The sequence shown here is derived from an EMBL/GenBank/DDBJ whole genome shotgun (WGS) entry which is preliminary data.</text>
</comment>
<evidence type="ECO:0000256" key="2">
    <source>
        <dbReference type="ARBA" id="ARBA00022679"/>
    </source>
</evidence>
<comment type="similarity">
    <text evidence="1">Belongs to the H-rev107 family.</text>
</comment>
<proteinExistence type="inferred from homology"/>
<protein>
    <submittedName>
        <fullName evidence="6">HRAS-like suppressor 3</fullName>
    </submittedName>
</protein>
<feature type="domain" description="LRAT" evidence="5">
    <location>
        <begin position="1"/>
        <end position="80"/>
    </location>
</feature>
<keyword evidence="4" id="KW-0443">Lipid metabolism</keyword>
<dbReference type="AlphaFoldDB" id="A0A8J4X0D8"/>
<dbReference type="InterPro" id="IPR007053">
    <property type="entry name" value="LRAT_dom"/>
</dbReference>
<name>A0A8J4X0D8_CLAMG</name>
<evidence type="ECO:0000313" key="7">
    <source>
        <dbReference type="Proteomes" id="UP000727407"/>
    </source>
</evidence>
<dbReference type="Pfam" id="PF04970">
    <property type="entry name" value="LRAT"/>
    <property type="match status" value="1"/>
</dbReference>
<dbReference type="Proteomes" id="UP000727407">
    <property type="component" value="Unassembled WGS sequence"/>
</dbReference>
<evidence type="ECO:0000259" key="5">
    <source>
        <dbReference type="PROSITE" id="PS51934"/>
    </source>
</evidence>
<accession>A0A8J4X0D8</accession>
<dbReference type="EMBL" id="QNUK01000295">
    <property type="protein sequence ID" value="KAF5896026.1"/>
    <property type="molecule type" value="Genomic_DNA"/>
</dbReference>
<reference evidence="6" key="1">
    <citation type="submission" date="2020-07" db="EMBL/GenBank/DDBJ databases">
        <title>Clarias magur genome sequencing, assembly and annotation.</title>
        <authorList>
            <person name="Kushwaha B."/>
            <person name="Kumar R."/>
            <person name="Das P."/>
            <person name="Joshi C.G."/>
            <person name="Kumar D."/>
            <person name="Nagpure N.S."/>
            <person name="Pandey M."/>
            <person name="Agarwal S."/>
            <person name="Srivastava S."/>
            <person name="Singh M."/>
            <person name="Sahoo L."/>
            <person name="Jayasankar P."/>
            <person name="Meher P.K."/>
            <person name="Koringa P.G."/>
            <person name="Iquebal M.A."/>
            <person name="Das S.P."/>
            <person name="Bit A."/>
            <person name="Patnaik S."/>
            <person name="Patel N."/>
            <person name="Shah T.M."/>
            <person name="Hinsu A."/>
            <person name="Jena J.K."/>
        </authorList>
    </citation>
    <scope>NUCLEOTIDE SEQUENCE</scope>
    <source>
        <strain evidence="6">CIFAMagur01</strain>
        <tissue evidence="6">Testis</tissue>
    </source>
</reference>
<organism evidence="6 7">
    <name type="scientific">Clarias magur</name>
    <name type="common">Asian catfish</name>
    <name type="synonym">Macropteronotus magur</name>
    <dbReference type="NCBI Taxonomy" id="1594786"/>
    <lineage>
        <taxon>Eukaryota</taxon>
        <taxon>Metazoa</taxon>
        <taxon>Chordata</taxon>
        <taxon>Craniata</taxon>
        <taxon>Vertebrata</taxon>
        <taxon>Euteleostomi</taxon>
        <taxon>Actinopterygii</taxon>
        <taxon>Neopterygii</taxon>
        <taxon>Teleostei</taxon>
        <taxon>Ostariophysi</taxon>
        <taxon>Siluriformes</taxon>
        <taxon>Clariidae</taxon>
        <taxon>Clarias</taxon>
    </lineage>
</organism>
<dbReference type="PROSITE" id="PS51934">
    <property type="entry name" value="LRAT"/>
    <property type="match status" value="1"/>
</dbReference>
<evidence type="ECO:0000256" key="1">
    <source>
        <dbReference type="ARBA" id="ARBA00007824"/>
    </source>
</evidence>
<dbReference type="GO" id="GO:0005737">
    <property type="term" value="C:cytoplasm"/>
    <property type="evidence" value="ECO:0007669"/>
    <property type="project" value="TreeGrafter"/>
</dbReference>
<dbReference type="GO" id="GO:0004623">
    <property type="term" value="F:phospholipase A2 activity"/>
    <property type="evidence" value="ECO:0007669"/>
    <property type="project" value="TreeGrafter"/>
</dbReference>
<evidence type="ECO:0000313" key="6">
    <source>
        <dbReference type="EMBL" id="KAF5896026.1"/>
    </source>
</evidence>
<gene>
    <name evidence="6" type="primary">rarres3l</name>
    <name evidence="6" type="ORF">DAT39_014275</name>
</gene>
<dbReference type="Gene3D" id="3.90.1720.10">
    <property type="entry name" value="endopeptidase domain like (from Nostoc punctiforme)"/>
    <property type="match status" value="1"/>
</dbReference>
<keyword evidence="3" id="KW-0378">Hydrolase</keyword>
<dbReference type="PANTHER" id="PTHR13943:SF31">
    <property type="entry name" value="PHOSPHOLIPASE A AND ACYLTRANSFERASE 3"/>
    <property type="match status" value="1"/>
</dbReference>
<evidence type="ECO:0000256" key="3">
    <source>
        <dbReference type="ARBA" id="ARBA00022801"/>
    </source>
</evidence>